<proteinExistence type="predicted"/>
<dbReference type="EMBL" id="SDEE01001488">
    <property type="protein sequence ID" value="RXW11970.1"/>
    <property type="molecule type" value="Genomic_DNA"/>
</dbReference>
<keyword evidence="3" id="KW-1185">Reference proteome</keyword>
<organism evidence="2 3">
    <name type="scientific">Candolleomyces aberdarensis</name>
    <dbReference type="NCBI Taxonomy" id="2316362"/>
    <lineage>
        <taxon>Eukaryota</taxon>
        <taxon>Fungi</taxon>
        <taxon>Dikarya</taxon>
        <taxon>Basidiomycota</taxon>
        <taxon>Agaricomycotina</taxon>
        <taxon>Agaricomycetes</taxon>
        <taxon>Agaricomycetidae</taxon>
        <taxon>Agaricales</taxon>
        <taxon>Agaricineae</taxon>
        <taxon>Psathyrellaceae</taxon>
        <taxon>Candolleomyces</taxon>
    </lineage>
</organism>
<evidence type="ECO:0000313" key="2">
    <source>
        <dbReference type="EMBL" id="RXW11970.1"/>
    </source>
</evidence>
<name>A0A4Q2CYP9_9AGAR</name>
<reference evidence="2 3" key="1">
    <citation type="submission" date="2019-01" db="EMBL/GenBank/DDBJ databases">
        <title>Draft genome sequence of Psathyrella aberdarensis IHI B618.</title>
        <authorList>
            <person name="Buettner E."/>
            <person name="Kellner H."/>
        </authorList>
    </citation>
    <scope>NUCLEOTIDE SEQUENCE [LARGE SCALE GENOMIC DNA]</scope>
    <source>
        <strain evidence="2 3">IHI B618</strain>
    </source>
</reference>
<accession>A0A4Q2CYP9</accession>
<dbReference type="OrthoDB" id="3270336at2759"/>
<dbReference type="Proteomes" id="UP000290288">
    <property type="component" value="Unassembled WGS sequence"/>
</dbReference>
<feature type="compositionally biased region" description="Acidic residues" evidence="1">
    <location>
        <begin position="63"/>
        <end position="72"/>
    </location>
</feature>
<protein>
    <submittedName>
        <fullName evidence="2">Uncharacterized protein</fullName>
    </submittedName>
</protein>
<dbReference type="AlphaFoldDB" id="A0A4Q2CYP9"/>
<evidence type="ECO:0000256" key="1">
    <source>
        <dbReference type="SAM" id="MobiDB-lite"/>
    </source>
</evidence>
<sequence>MYRTSQIRYDPFFNEWDCCRDFQFSDPQHDSDDDDDDDWDVPRPNSPVVVEGEHAQVPSVDDSTQDDIGDDATPDLFDYLASGWPIQQEVEEVLGRYYGFCPPVIGIPLPEGMVDKRTADLFVRLLGSGRNDHGPITEKEYIESTHYQAAQLFVDGIVNGKRYGEVLNDTMEASWRPVRLLPRFRTIVTLDLRQVPKDSECLDNGEKLYLFNFGASECTVPWKLAMYSAITALLVCRLPSDYNETAIVYYLAQRGIPFRILHPRPRLTKLPRKPVVHEIPQRRWDHHFTREDYESYINNQTYLLGQPQMQVMLRRGGIAWRLSIACLGIGEVAKDPTMWGHQFAPTEGLIEDTATT</sequence>
<comment type="caution">
    <text evidence="2">The sequence shown here is derived from an EMBL/GenBank/DDBJ whole genome shotgun (WGS) entry which is preliminary data.</text>
</comment>
<feature type="non-terminal residue" evidence="2">
    <location>
        <position position="356"/>
    </location>
</feature>
<evidence type="ECO:0000313" key="3">
    <source>
        <dbReference type="Proteomes" id="UP000290288"/>
    </source>
</evidence>
<gene>
    <name evidence="2" type="ORF">EST38_g13885</name>
</gene>
<feature type="region of interest" description="Disordered" evidence="1">
    <location>
        <begin position="24"/>
        <end position="72"/>
    </location>
</feature>